<protein>
    <recommendedName>
        <fullName evidence="5">Pathogenesis-related protein 5-like</fullName>
    </recommendedName>
</protein>
<evidence type="ECO:0000313" key="4">
    <source>
        <dbReference type="Proteomes" id="UP001153712"/>
    </source>
</evidence>
<dbReference type="PANTHER" id="PTHR31048">
    <property type="entry name" value="OS03G0233200 PROTEIN"/>
    <property type="match status" value="1"/>
</dbReference>
<name>A0A9N9TG96_PHYSR</name>
<dbReference type="SUPFAM" id="SSF49870">
    <property type="entry name" value="Osmotin, thaumatin-like protein"/>
    <property type="match status" value="1"/>
</dbReference>
<organism evidence="3 4">
    <name type="scientific">Phyllotreta striolata</name>
    <name type="common">Striped flea beetle</name>
    <name type="synonym">Crioceris striolata</name>
    <dbReference type="NCBI Taxonomy" id="444603"/>
    <lineage>
        <taxon>Eukaryota</taxon>
        <taxon>Metazoa</taxon>
        <taxon>Ecdysozoa</taxon>
        <taxon>Arthropoda</taxon>
        <taxon>Hexapoda</taxon>
        <taxon>Insecta</taxon>
        <taxon>Pterygota</taxon>
        <taxon>Neoptera</taxon>
        <taxon>Endopterygota</taxon>
        <taxon>Coleoptera</taxon>
        <taxon>Polyphaga</taxon>
        <taxon>Cucujiformia</taxon>
        <taxon>Chrysomeloidea</taxon>
        <taxon>Chrysomelidae</taxon>
        <taxon>Galerucinae</taxon>
        <taxon>Alticini</taxon>
        <taxon>Phyllotreta</taxon>
    </lineage>
</organism>
<feature type="disulfide bond" evidence="1">
    <location>
        <begin position="161"/>
        <end position="167"/>
    </location>
</feature>
<keyword evidence="1" id="KW-1015">Disulfide bond</keyword>
<dbReference type="InterPro" id="IPR001938">
    <property type="entry name" value="Thaumatin"/>
</dbReference>
<reference evidence="3" key="1">
    <citation type="submission" date="2022-01" db="EMBL/GenBank/DDBJ databases">
        <authorList>
            <person name="King R."/>
        </authorList>
    </citation>
    <scope>NUCLEOTIDE SEQUENCE</scope>
</reference>
<keyword evidence="4" id="KW-1185">Reference proteome</keyword>
<dbReference type="Gene3D" id="2.60.110.10">
    <property type="entry name" value="Thaumatin"/>
    <property type="match status" value="1"/>
</dbReference>
<feature type="disulfide bond" evidence="1">
    <location>
        <begin position="233"/>
        <end position="248"/>
    </location>
</feature>
<feature type="disulfide bond" evidence="1">
    <location>
        <begin position="149"/>
        <end position="156"/>
    </location>
</feature>
<proteinExistence type="predicted"/>
<dbReference type="FunFam" id="2.60.110.10:FF:000004">
    <property type="entry name" value="THAUMATIN-LIKE PROTEIN 1"/>
    <property type="match status" value="1"/>
</dbReference>
<dbReference type="OrthoDB" id="430315at2759"/>
<evidence type="ECO:0000256" key="2">
    <source>
        <dbReference type="SAM" id="MobiDB-lite"/>
    </source>
</evidence>
<dbReference type="EMBL" id="OU900104">
    <property type="protein sequence ID" value="CAG9855685.1"/>
    <property type="molecule type" value="Genomic_DNA"/>
</dbReference>
<gene>
    <name evidence="3" type="ORF">PHYEVI_LOCUS2131</name>
</gene>
<feature type="region of interest" description="Disordered" evidence="2">
    <location>
        <begin position="1"/>
        <end position="23"/>
    </location>
</feature>
<evidence type="ECO:0000256" key="1">
    <source>
        <dbReference type="PIRSR" id="PIRSR002703-1"/>
    </source>
</evidence>
<dbReference type="PIRSF" id="PIRSF002703">
    <property type="entry name" value="Thaumatin"/>
    <property type="match status" value="1"/>
</dbReference>
<dbReference type="Proteomes" id="UP001153712">
    <property type="component" value="Chromosome 11"/>
</dbReference>
<dbReference type="PRINTS" id="PR00347">
    <property type="entry name" value="THAUMATIN"/>
</dbReference>
<evidence type="ECO:0000313" key="3">
    <source>
        <dbReference type="EMBL" id="CAG9855685.1"/>
    </source>
</evidence>
<feature type="disulfide bond" evidence="1">
    <location>
        <begin position="225"/>
        <end position="289"/>
    </location>
</feature>
<dbReference type="AlphaFoldDB" id="A0A9N9TG96"/>
<accession>A0A9N9TG96</accession>
<feature type="disulfide bond" evidence="1">
    <location>
        <begin position="252"/>
        <end position="261"/>
    </location>
</feature>
<feature type="disulfide bond" evidence="1">
    <location>
        <begin position="262"/>
        <end position="272"/>
    </location>
</feature>
<dbReference type="SMART" id="SM00205">
    <property type="entry name" value="THN"/>
    <property type="match status" value="1"/>
</dbReference>
<evidence type="ECO:0008006" key="5">
    <source>
        <dbReference type="Google" id="ProtNLM"/>
    </source>
</evidence>
<sequence>MEWAQPGQRDLSLARRPPRDSEKPASWCMGYMIENCSMSCAFNNRSHINSSKLLVFTALHLHILFKSYLRIMKISSSLFITVIGAIATITNAVEFEIVNKEIGAVWVGIQGNAGKPHLENGGFVLEAGARRTIHAPEDWAGRFWGRTWCDYNSKHCITGDCGNKLECRGAGGVPPVTLAEITLKGWGGIDYYDISLVDGFNLAMSMTPVNGQGDGSRYSCKRTACLRHLNDDCPGELRKTTEHGTVACHSACNKFNTDQYCCRNAHNRPETCRSSSWPKDYPKFFKDRCPDAYSYAYDDHKSTFTCKASKYIVQIGI</sequence>
<dbReference type="Pfam" id="PF00314">
    <property type="entry name" value="Thaumatin"/>
    <property type="match status" value="1"/>
</dbReference>
<feature type="disulfide bond" evidence="1">
    <location>
        <begin position="220"/>
        <end position="306"/>
    </location>
</feature>
<dbReference type="InterPro" id="IPR037176">
    <property type="entry name" value="Osmotin/thaumatin-like_sf"/>
</dbReference>
<dbReference type="PROSITE" id="PS51367">
    <property type="entry name" value="THAUMATIN_2"/>
    <property type="match status" value="1"/>
</dbReference>
<dbReference type="CDD" id="cd09218">
    <property type="entry name" value="TLP-PA"/>
    <property type="match status" value="1"/>
</dbReference>